<evidence type="ECO:0000256" key="3">
    <source>
        <dbReference type="ARBA" id="ARBA00022801"/>
    </source>
</evidence>
<dbReference type="EMBL" id="VUNS01000016">
    <property type="protein sequence ID" value="MST98220.1"/>
    <property type="molecule type" value="Genomic_DNA"/>
</dbReference>
<dbReference type="PROSITE" id="PS01196">
    <property type="entry name" value="PEPT_TRNA_HYDROL_2"/>
    <property type="match status" value="1"/>
</dbReference>
<dbReference type="Proteomes" id="UP000435649">
    <property type="component" value="Unassembled WGS sequence"/>
</dbReference>
<dbReference type="PANTHER" id="PTHR17224">
    <property type="entry name" value="PEPTIDYL-TRNA HYDROLASE"/>
    <property type="match status" value="1"/>
</dbReference>
<evidence type="ECO:0000256" key="6">
    <source>
        <dbReference type="ARBA" id="ARBA00050038"/>
    </source>
</evidence>
<dbReference type="SUPFAM" id="SSF53178">
    <property type="entry name" value="Peptidyl-tRNA hydrolase-like"/>
    <property type="match status" value="1"/>
</dbReference>
<organism evidence="10 11">
    <name type="scientific">Victivallis lenta</name>
    <dbReference type="NCBI Taxonomy" id="2606640"/>
    <lineage>
        <taxon>Bacteria</taxon>
        <taxon>Pseudomonadati</taxon>
        <taxon>Lentisphaerota</taxon>
        <taxon>Lentisphaeria</taxon>
        <taxon>Victivallales</taxon>
        <taxon>Victivallaceae</taxon>
        <taxon>Victivallis</taxon>
    </lineage>
</organism>
<keyword evidence="7" id="KW-0963">Cytoplasm</keyword>
<comment type="caution">
    <text evidence="10">The sequence shown here is derived from an EMBL/GenBank/DDBJ whole genome shotgun (WGS) entry which is preliminary data.</text>
</comment>
<keyword evidence="4 7" id="KW-0694">RNA-binding</keyword>
<keyword evidence="11" id="KW-1185">Reference proteome</keyword>
<dbReference type="HAMAP" id="MF_00083">
    <property type="entry name" value="Pept_tRNA_hydro_bact"/>
    <property type="match status" value="1"/>
</dbReference>
<dbReference type="NCBIfam" id="TIGR00447">
    <property type="entry name" value="pth"/>
    <property type="match status" value="1"/>
</dbReference>
<comment type="function">
    <text evidence="7">Hydrolyzes ribosome-free peptidyl-tRNAs (with 1 or more amino acids incorporated), which drop off the ribosome during protein synthesis, or as a result of ribosome stalling.</text>
</comment>
<evidence type="ECO:0000256" key="2">
    <source>
        <dbReference type="ARBA" id="ARBA00022555"/>
    </source>
</evidence>
<comment type="subunit">
    <text evidence="7">Monomer.</text>
</comment>
<feature type="binding site" evidence="7">
    <location>
        <position position="75"/>
    </location>
    <ligand>
        <name>tRNA</name>
        <dbReference type="ChEBI" id="CHEBI:17843"/>
    </ligand>
</feature>
<proteinExistence type="inferred from homology"/>
<dbReference type="Gene3D" id="3.40.50.1470">
    <property type="entry name" value="Peptidyl-tRNA hydrolase"/>
    <property type="match status" value="1"/>
</dbReference>
<dbReference type="GO" id="GO:0000049">
    <property type="term" value="F:tRNA binding"/>
    <property type="evidence" value="ECO:0007669"/>
    <property type="project" value="UniProtKB-UniRule"/>
</dbReference>
<feature type="binding site" evidence="7">
    <location>
        <position position="23"/>
    </location>
    <ligand>
        <name>tRNA</name>
        <dbReference type="ChEBI" id="CHEBI:17843"/>
    </ligand>
</feature>
<dbReference type="InterPro" id="IPR018171">
    <property type="entry name" value="Pept_tRNA_hydro_CS"/>
</dbReference>
<dbReference type="InterPro" id="IPR036416">
    <property type="entry name" value="Pept_tRNA_hydro_sf"/>
</dbReference>
<dbReference type="GO" id="GO:0004045">
    <property type="term" value="F:peptidyl-tRNA hydrolase activity"/>
    <property type="evidence" value="ECO:0007669"/>
    <property type="project" value="UniProtKB-UniRule"/>
</dbReference>
<evidence type="ECO:0000256" key="1">
    <source>
        <dbReference type="ARBA" id="ARBA00013260"/>
    </source>
</evidence>
<comment type="similarity">
    <text evidence="5 7 9">Belongs to the PTH family.</text>
</comment>
<evidence type="ECO:0000313" key="10">
    <source>
        <dbReference type="EMBL" id="MST98220.1"/>
    </source>
</evidence>
<dbReference type="GO" id="GO:0005737">
    <property type="term" value="C:cytoplasm"/>
    <property type="evidence" value="ECO:0007669"/>
    <property type="project" value="UniProtKB-SubCell"/>
</dbReference>
<dbReference type="FunFam" id="3.40.50.1470:FF:000001">
    <property type="entry name" value="Peptidyl-tRNA hydrolase"/>
    <property type="match status" value="1"/>
</dbReference>
<evidence type="ECO:0000256" key="9">
    <source>
        <dbReference type="RuleBase" id="RU004320"/>
    </source>
</evidence>
<dbReference type="InterPro" id="IPR001328">
    <property type="entry name" value="Pept_tRNA_hydro"/>
</dbReference>
<dbReference type="AlphaFoldDB" id="A0A844G390"/>
<evidence type="ECO:0000256" key="5">
    <source>
        <dbReference type="ARBA" id="ARBA00038063"/>
    </source>
</evidence>
<comment type="subcellular location">
    <subcellularLocation>
        <location evidence="7">Cytoplasm</location>
    </subcellularLocation>
</comment>
<dbReference type="EC" id="3.1.1.29" evidence="1 7"/>
<comment type="function">
    <text evidence="7">Catalyzes the release of premature peptidyl moieties from peptidyl-tRNA molecules trapped in stalled 50S ribosomal subunits, and thus maintains levels of free tRNAs and 50S ribosomes.</text>
</comment>
<dbReference type="RefSeq" id="WP_106053708.1">
    <property type="nucleotide sequence ID" value="NZ_CALXOB010000050.1"/>
</dbReference>
<dbReference type="Pfam" id="PF01195">
    <property type="entry name" value="Pept_tRNA_hydro"/>
    <property type="match status" value="1"/>
</dbReference>
<dbReference type="PROSITE" id="PS01195">
    <property type="entry name" value="PEPT_TRNA_HYDROL_1"/>
    <property type="match status" value="1"/>
</dbReference>
<protein>
    <recommendedName>
        <fullName evidence="6 7">Peptidyl-tRNA hydrolase</fullName>
        <shortName evidence="7">Pth</shortName>
        <ecNumber evidence="1 7">3.1.1.29</ecNumber>
    </recommendedName>
</protein>
<sequence>MSNYDGNERILLVVGLGNPGAEYEGTRHNAGFMVIDRLLAGFPAGRFEARHVAQSFVHAGMFRGKPLFLQKPQTFMNLSGLAVAGFARKEGIRPEEILVVSDDLDLPVGRLRLRTGGSDGGHNGLKSVIAELGSASFRRLRVGVGRPAPGGTIDYVLSKFDGAEAERFGLSLDAAAEAVRAALAGGMSRAMNKFNAWAPPAEDEEKTNQSQ</sequence>
<name>A0A844G390_9BACT</name>
<feature type="site" description="Stabilizes the basic form of H active site to accept a proton" evidence="7">
    <location>
        <position position="102"/>
    </location>
</feature>
<feature type="binding site" evidence="7">
    <location>
        <position position="123"/>
    </location>
    <ligand>
        <name>tRNA</name>
        <dbReference type="ChEBI" id="CHEBI:17843"/>
    </ligand>
</feature>
<feature type="binding site" evidence="7">
    <location>
        <position position="77"/>
    </location>
    <ligand>
        <name>tRNA</name>
        <dbReference type="ChEBI" id="CHEBI:17843"/>
    </ligand>
</feature>
<evidence type="ECO:0000256" key="7">
    <source>
        <dbReference type="HAMAP-Rule" id="MF_00083"/>
    </source>
</evidence>
<dbReference type="CDD" id="cd00462">
    <property type="entry name" value="PTH"/>
    <property type="match status" value="1"/>
</dbReference>
<keyword evidence="2 7" id="KW-0820">tRNA-binding</keyword>
<comment type="catalytic activity">
    <reaction evidence="7 8">
        <text>an N-acyl-L-alpha-aminoacyl-tRNA + H2O = an N-acyl-L-amino acid + a tRNA + H(+)</text>
        <dbReference type="Rhea" id="RHEA:54448"/>
        <dbReference type="Rhea" id="RHEA-COMP:10123"/>
        <dbReference type="Rhea" id="RHEA-COMP:13883"/>
        <dbReference type="ChEBI" id="CHEBI:15377"/>
        <dbReference type="ChEBI" id="CHEBI:15378"/>
        <dbReference type="ChEBI" id="CHEBI:59874"/>
        <dbReference type="ChEBI" id="CHEBI:78442"/>
        <dbReference type="ChEBI" id="CHEBI:138191"/>
        <dbReference type="EC" id="3.1.1.29"/>
    </reaction>
</comment>
<dbReference type="GO" id="GO:0072344">
    <property type="term" value="P:rescue of stalled ribosome"/>
    <property type="evidence" value="ECO:0007669"/>
    <property type="project" value="UniProtKB-UniRule"/>
</dbReference>
<gene>
    <name evidence="7" type="primary">pth</name>
    <name evidence="10" type="ORF">FYJ85_14340</name>
</gene>
<evidence type="ECO:0000256" key="8">
    <source>
        <dbReference type="RuleBase" id="RU000673"/>
    </source>
</evidence>
<accession>A0A844G390</accession>
<dbReference type="GO" id="GO:0006515">
    <property type="term" value="P:protein quality control for misfolded or incompletely synthesized proteins"/>
    <property type="evidence" value="ECO:0007669"/>
    <property type="project" value="UniProtKB-UniRule"/>
</dbReference>
<dbReference type="PANTHER" id="PTHR17224:SF1">
    <property type="entry name" value="PEPTIDYL-TRNA HYDROLASE"/>
    <property type="match status" value="1"/>
</dbReference>
<evidence type="ECO:0000256" key="4">
    <source>
        <dbReference type="ARBA" id="ARBA00022884"/>
    </source>
</evidence>
<reference evidence="10 11" key="1">
    <citation type="submission" date="2019-08" db="EMBL/GenBank/DDBJ databases">
        <title>In-depth cultivation of the pig gut microbiome towards novel bacterial diversity and tailored functional studies.</title>
        <authorList>
            <person name="Wylensek D."/>
            <person name="Hitch T.C.A."/>
            <person name="Clavel T."/>
        </authorList>
    </citation>
    <scope>NUCLEOTIDE SEQUENCE [LARGE SCALE GENOMIC DNA]</scope>
    <source>
        <strain evidence="10 11">BBE-744-WT-12</strain>
    </source>
</reference>
<feature type="site" description="Discriminates between blocked and unblocked aminoacyl-tRNA" evidence="7">
    <location>
        <position position="18"/>
    </location>
</feature>
<keyword evidence="3 7" id="KW-0378">Hydrolase</keyword>
<evidence type="ECO:0000313" key="11">
    <source>
        <dbReference type="Proteomes" id="UP000435649"/>
    </source>
</evidence>
<feature type="active site" description="Proton acceptor" evidence="7">
    <location>
        <position position="28"/>
    </location>
</feature>